<keyword evidence="4" id="KW-1185">Reference proteome</keyword>
<sequence>MIEVFHTGAICSPPPATSIASPACPTTGQGSGRPARTPAPPPPTFPAHPTATDSALTATLPEWAAAEGCFLFRLLLAAHIRCLAWWSNRLEVAVTRARREGPGVERLVGPLADTLPVLVRDEPGEPVAGLAARLRQEWLDSERHSRVDSPDLARLLARHRRDRAPPDGRAPAPPAAPSSTPRNAWSCGRPGGDRRRGCPAPPAGRRHRPAPAPPSA</sequence>
<accession>A0ABQ2XSJ2</accession>
<dbReference type="SUPFAM" id="SSF52777">
    <property type="entry name" value="CoA-dependent acyltransferases"/>
    <property type="match status" value="1"/>
</dbReference>
<feature type="compositionally biased region" description="Pro residues" evidence="1">
    <location>
        <begin position="37"/>
        <end position="46"/>
    </location>
</feature>
<evidence type="ECO:0000313" key="4">
    <source>
        <dbReference type="Proteomes" id="UP000617743"/>
    </source>
</evidence>
<gene>
    <name evidence="3" type="ORF">GCM10010383_73060</name>
</gene>
<dbReference type="Proteomes" id="UP000617743">
    <property type="component" value="Unassembled WGS sequence"/>
</dbReference>
<proteinExistence type="predicted"/>
<evidence type="ECO:0000256" key="1">
    <source>
        <dbReference type="SAM" id="MobiDB-lite"/>
    </source>
</evidence>
<dbReference type="EMBL" id="BMWC01000017">
    <property type="protein sequence ID" value="GGX32155.1"/>
    <property type="molecule type" value="Genomic_DNA"/>
</dbReference>
<feature type="compositionally biased region" description="Low complexity" evidence="1">
    <location>
        <begin position="17"/>
        <end position="27"/>
    </location>
</feature>
<evidence type="ECO:0000313" key="3">
    <source>
        <dbReference type="EMBL" id="GGX32155.1"/>
    </source>
</evidence>
<comment type="caution">
    <text evidence="3">The sequence shown here is derived from an EMBL/GenBank/DDBJ whole genome shotgun (WGS) entry which is preliminary data.</text>
</comment>
<dbReference type="Pfam" id="PF00668">
    <property type="entry name" value="Condensation"/>
    <property type="match status" value="1"/>
</dbReference>
<feature type="domain" description="Condensation" evidence="2">
    <location>
        <begin position="52"/>
        <end position="162"/>
    </location>
</feature>
<evidence type="ECO:0000259" key="2">
    <source>
        <dbReference type="Pfam" id="PF00668"/>
    </source>
</evidence>
<feature type="region of interest" description="Disordered" evidence="1">
    <location>
        <begin position="159"/>
        <end position="216"/>
    </location>
</feature>
<dbReference type="Gene3D" id="3.30.559.30">
    <property type="entry name" value="Nonribosomal peptide synthetase, condensation domain"/>
    <property type="match status" value="1"/>
</dbReference>
<reference evidence="4" key="1">
    <citation type="journal article" date="2019" name="Int. J. Syst. Evol. Microbiol.">
        <title>The Global Catalogue of Microorganisms (GCM) 10K type strain sequencing project: providing services to taxonomists for standard genome sequencing and annotation.</title>
        <authorList>
            <consortium name="The Broad Institute Genomics Platform"/>
            <consortium name="The Broad Institute Genome Sequencing Center for Infectious Disease"/>
            <person name="Wu L."/>
            <person name="Ma J."/>
        </authorList>
    </citation>
    <scope>NUCLEOTIDE SEQUENCE [LARGE SCALE GENOMIC DNA]</scope>
    <source>
        <strain evidence="4">JCM 4866</strain>
    </source>
</reference>
<name>A0ABQ2XSJ2_9ACTN</name>
<protein>
    <recommendedName>
        <fullName evidence="2">Condensation domain-containing protein</fullName>
    </recommendedName>
</protein>
<feature type="region of interest" description="Disordered" evidence="1">
    <location>
        <begin position="16"/>
        <end position="46"/>
    </location>
</feature>
<organism evidence="3 4">
    <name type="scientific">Streptomyces lomondensis</name>
    <dbReference type="NCBI Taxonomy" id="68229"/>
    <lineage>
        <taxon>Bacteria</taxon>
        <taxon>Bacillati</taxon>
        <taxon>Actinomycetota</taxon>
        <taxon>Actinomycetes</taxon>
        <taxon>Kitasatosporales</taxon>
        <taxon>Streptomycetaceae</taxon>
        <taxon>Streptomyces</taxon>
    </lineage>
</organism>
<dbReference type="InterPro" id="IPR001242">
    <property type="entry name" value="Condensation_dom"/>
</dbReference>